<feature type="domain" description="KTSC" evidence="1">
    <location>
        <begin position="10"/>
        <end position="66"/>
    </location>
</feature>
<proteinExistence type="predicted"/>
<dbReference type="Proteomes" id="UP000294887">
    <property type="component" value="Unassembled WGS sequence"/>
</dbReference>
<evidence type="ECO:0000313" key="3">
    <source>
        <dbReference type="Proteomes" id="UP000294887"/>
    </source>
</evidence>
<dbReference type="AlphaFoldDB" id="A0A4R1F3V4"/>
<dbReference type="OrthoDB" id="8612029at2"/>
<comment type="caution">
    <text evidence="2">The sequence shown here is derived from an EMBL/GenBank/DDBJ whole genome shotgun (WGS) entry which is preliminary data.</text>
</comment>
<evidence type="ECO:0000313" key="2">
    <source>
        <dbReference type="EMBL" id="TCJ87244.1"/>
    </source>
</evidence>
<evidence type="ECO:0000259" key="1">
    <source>
        <dbReference type="Pfam" id="PF13619"/>
    </source>
</evidence>
<protein>
    <submittedName>
        <fullName evidence="2">KTSC domain-containing protein</fullName>
    </submittedName>
</protein>
<reference evidence="2 3" key="1">
    <citation type="submission" date="2019-03" db="EMBL/GenBank/DDBJ databases">
        <title>Genomic Encyclopedia of Type Strains, Phase IV (KMG-IV): sequencing the most valuable type-strain genomes for metagenomic binning, comparative biology and taxonomic classification.</title>
        <authorList>
            <person name="Goeker M."/>
        </authorList>
    </citation>
    <scope>NUCLEOTIDE SEQUENCE [LARGE SCALE GENOMIC DNA]</scope>
    <source>
        <strain evidence="2 3">DSM 24830</strain>
    </source>
</reference>
<accession>A0A4R1F3V4</accession>
<gene>
    <name evidence="2" type="ORF">EV695_1752</name>
</gene>
<dbReference type="RefSeq" id="WP_131905539.1">
    <property type="nucleotide sequence ID" value="NZ_BAAAFU010000004.1"/>
</dbReference>
<name>A0A4R1F3V4_9GAMM</name>
<organism evidence="2 3">
    <name type="scientific">Cocleimonas flava</name>
    <dbReference type="NCBI Taxonomy" id="634765"/>
    <lineage>
        <taxon>Bacteria</taxon>
        <taxon>Pseudomonadati</taxon>
        <taxon>Pseudomonadota</taxon>
        <taxon>Gammaproteobacteria</taxon>
        <taxon>Thiotrichales</taxon>
        <taxon>Thiotrichaceae</taxon>
        <taxon>Cocleimonas</taxon>
    </lineage>
</organism>
<dbReference type="Pfam" id="PF13619">
    <property type="entry name" value="KTSC"/>
    <property type="match status" value="1"/>
</dbReference>
<dbReference type="EMBL" id="SMFQ01000003">
    <property type="protein sequence ID" value="TCJ87244.1"/>
    <property type="molecule type" value="Genomic_DNA"/>
</dbReference>
<keyword evidence="3" id="KW-1185">Reference proteome</keyword>
<sequence length="73" mass="8418">MVEWVTVKTSRINRIGYSREVNTMFIDFQGSEIDTPYVNVPENVFKSFAASDTINKFFNEHIDGKFKVEHVGS</sequence>
<dbReference type="InterPro" id="IPR025309">
    <property type="entry name" value="KTSC_dom"/>
</dbReference>